<keyword evidence="6" id="KW-0256">Endoplasmic reticulum</keyword>
<comment type="function">
    <text evidence="10">Critical mediator, in cooperation with CASP4, of endoplasmic reticulum-stress induced apoptosis. Required or the activation of CASP4 following endoplasmic reticulum stress.</text>
</comment>
<evidence type="ECO:0000256" key="7">
    <source>
        <dbReference type="ARBA" id="ARBA00022989"/>
    </source>
</evidence>
<dbReference type="PANTHER" id="PTHR13448">
    <property type="entry name" value="TRANSMEMBRANE PROTEIN 214"/>
    <property type="match status" value="1"/>
</dbReference>
<proteinExistence type="inferred from homology"/>
<keyword evidence="5" id="KW-0053">Apoptosis</keyword>
<reference evidence="12 13" key="1">
    <citation type="submission" date="2020-06" db="EMBL/GenBank/DDBJ databases">
        <title>Transcriptomic and genomic resources for Thalictrum thalictroides and T. hernandezii: Facilitating candidate gene discovery in an emerging model plant lineage.</title>
        <authorList>
            <person name="Arias T."/>
            <person name="Riano-Pachon D.M."/>
            <person name="Di Stilio V.S."/>
        </authorList>
    </citation>
    <scope>NUCLEOTIDE SEQUENCE [LARGE SCALE GENOMIC DNA]</scope>
    <source>
        <strain evidence="13">cv. WT478/WT964</strain>
        <tissue evidence="12">Leaves</tissue>
    </source>
</reference>
<name>A0A7J6X440_THATH</name>
<evidence type="ECO:0000256" key="2">
    <source>
        <dbReference type="ARBA" id="ARBA00007984"/>
    </source>
</evidence>
<dbReference type="GO" id="GO:0005789">
    <property type="term" value="C:endoplasmic reticulum membrane"/>
    <property type="evidence" value="ECO:0007669"/>
    <property type="project" value="UniProtKB-SubCell"/>
</dbReference>
<protein>
    <recommendedName>
        <fullName evidence="11">EngC GTPase domain-containing protein</fullName>
    </recommendedName>
</protein>
<evidence type="ECO:0000313" key="13">
    <source>
        <dbReference type="Proteomes" id="UP000554482"/>
    </source>
</evidence>
<keyword evidence="8" id="KW-0472">Membrane</keyword>
<dbReference type="GO" id="GO:0003924">
    <property type="term" value="F:GTPase activity"/>
    <property type="evidence" value="ECO:0007669"/>
    <property type="project" value="InterPro"/>
</dbReference>
<gene>
    <name evidence="12" type="ORF">FRX31_006250</name>
</gene>
<evidence type="ECO:0000256" key="9">
    <source>
        <dbReference type="ARBA" id="ARBA00023180"/>
    </source>
</evidence>
<evidence type="ECO:0000256" key="6">
    <source>
        <dbReference type="ARBA" id="ARBA00022824"/>
    </source>
</evidence>
<evidence type="ECO:0000256" key="5">
    <source>
        <dbReference type="ARBA" id="ARBA00022703"/>
    </source>
</evidence>
<dbReference type="Proteomes" id="UP000554482">
    <property type="component" value="Unassembled WGS sequence"/>
</dbReference>
<comment type="subunit">
    <text evidence="3">Constitutively interacts with CASP4; required for the localization of procaspase 4 to the ER.</text>
</comment>
<evidence type="ECO:0000256" key="8">
    <source>
        <dbReference type="ARBA" id="ARBA00023136"/>
    </source>
</evidence>
<dbReference type="InterPro" id="IPR019308">
    <property type="entry name" value="TMEM214"/>
</dbReference>
<keyword evidence="9" id="KW-0325">Glycoprotein</keyword>
<comment type="similarity">
    <text evidence="2">Belongs to the TMEM214 family.</text>
</comment>
<dbReference type="AlphaFoldDB" id="A0A7J6X440"/>
<dbReference type="GO" id="GO:0005794">
    <property type="term" value="C:Golgi apparatus"/>
    <property type="evidence" value="ECO:0007669"/>
    <property type="project" value="TreeGrafter"/>
</dbReference>
<keyword evidence="7" id="KW-1133">Transmembrane helix</keyword>
<evidence type="ECO:0000256" key="3">
    <source>
        <dbReference type="ARBA" id="ARBA00011720"/>
    </source>
</evidence>
<feature type="domain" description="EngC GTPase" evidence="11">
    <location>
        <begin position="160"/>
        <end position="211"/>
    </location>
</feature>
<dbReference type="OrthoDB" id="10022292at2759"/>
<dbReference type="InterPro" id="IPR010914">
    <property type="entry name" value="RsgA_GTPase_dom"/>
</dbReference>
<evidence type="ECO:0000256" key="4">
    <source>
        <dbReference type="ARBA" id="ARBA00022692"/>
    </source>
</evidence>
<dbReference type="EMBL" id="JABWDY010005790">
    <property type="protein sequence ID" value="KAF5204163.1"/>
    <property type="molecule type" value="Genomic_DNA"/>
</dbReference>
<sequence length="288" mass="32385">MDIALVPPSPLELLIRTTFPAPSARIKATERFEAAYPTLKELALAGTPGSKAMKEVTQQIFTFAVKAAGEGMWLEATAFCYVYPDLSNEATSIGIWCLTQNPDCYKQWEKIYLDNVQASVAVLKKLSEEWKEHNVKHASLDPLRETIKNFRQKTQVAWDKKNFVRGWGYKPIFCSIETKFILREQTSVIVGPSGVGKSSLINALRGSSMHVSEEDNWLARVSFLLICYISTLKVANGSMISEWPILMKVTKKSLSQLFPEVRKMLGASEPVKCSFSDCLHILVNQDVW</sequence>
<keyword evidence="4" id="KW-0812">Transmembrane</keyword>
<dbReference type="SUPFAM" id="SSF52540">
    <property type="entry name" value="P-loop containing nucleoside triphosphate hydrolases"/>
    <property type="match status" value="1"/>
</dbReference>
<dbReference type="Gene3D" id="3.40.50.300">
    <property type="entry name" value="P-loop containing nucleotide triphosphate hydrolases"/>
    <property type="match status" value="1"/>
</dbReference>
<dbReference type="GO" id="GO:0005525">
    <property type="term" value="F:GTP binding"/>
    <property type="evidence" value="ECO:0007669"/>
    <property type="project" value="InterPro"/>
</dbReference>
<dbReference type="InterPro" id="IPR027417">
    <property type="entry name" value="P-loop_NTPase"/>
</dbReference>
<organism evidence="12 13">
    <name type="scientific">Thalictrum thalictroides</name>
    <name type="common">Rue-anemone</name>
    <name type="synonym">Anemone thalictroides</name>
    <dbReference type="NCBI Taxonomy" id="46969"/>
    <lineage>
        <taxon>Eukaryota</taxon>
        <taxon>Viridiplantae</taxon>
        <taxon>Streptophyta</taxon>
        <taxon>Embryophyta</taxon>
        <taxon>Tracheophyta</taxon>
        <taxon>Spermatophyta</taxon>
        <taxon>Magnoliopsida</taxon>
        <taxon>Ranunculales</taxon>
        <taxon>Ranunculaceae</taxon>
        <taxon>Thalictroideae</taxon>
        <taxon>Thalictrum</taxon>
    </lineage>
</organism>
<evidence type="ECO:0000313" key="12">
    <source>
        <dbReference type="EMBL" id="KAF5204163.1"/>
    </source>
</evidence>
<evidence type="ECO:0000256" key="10">
    <source>
        <dbReference type="ARBA" id="ARBA00024938"/>
    </source>
</evidence>
<dbReference type="PANTHER" id="PTHR13448:SF0">
    <property type="entry name" value="TRANSMEMBRANE PROTEIN 214"/>
    <property type="match status" value="1"/>
</dbReference>
<comment type="subcellular location">
    <subcellularLocation>
        <location evidence="1">Endoplasmic reticulum membrane</location>
        <topology evidence="1">Multi-pass membrane protein</topology>
    </subcellularLocation>
</comment>
<evidence type="ECO:0000256" key="1">
    <source>
        <dbReference type="ARBA" id="ARBA00004477"/>
    </source>
</evidence>
<dbReference type="Pfam" id="PF03193">
    <property type="entry name" value="RsgA_GTPase"/>
    <property type="match status" value="1"/>
</dbReference>
<evidence type="ECO:0000259" key="11">
    <source>
        <dbReference type="Pfam" id="PF03193"/>
    </source>
</evidence>
<keyword evidence="13" id="KW-1185">Reference proteome</keyword>
<accession>A0A7J6X440</accession>
<comment type="caution">
    <text evidence="12">The sequence shown here is derived from an EMBL/GenBank/DDBJ whole genome shotgun (WGS) entry which is preliminary data.</text>
</comment>